<organism evidence="2 3">
    <name type="scientific">Arthrobacter alpinus</name>
    <dbReference type="NCBI Taxonomy" id="656366"/>
    <lineage>
        <taxon>Bacteria</taxon>
        <taxon>Bacillati</taxon>
        <taxon>Actinomycetota</taxon>
        <taxon>Actinomycetes</taxon>
        <taxon>Micrococcales</taxon>
        <taxon>Micrococcaceae</taxon>
        <taxon>Arthrobacter</taxon>
    </lineage>
</organism>
<name>A0A0M5M3G3_9MICC</name>
<feature type="transmembrane region" description="Helical" evidence="1">
    <location>
        <begin position="68"/>
        <end position="92"/>
    </location>
</feature>
<dbReference type="AlphaFoldDB" id="A0A0M5M3G3"/>
<dbReference type="PATRIC" id="fig|656366.3.peg.782"/>
<accession>A0A0M5M3G3</accession>
<evidence type="ECO:0000256" key="1">
    <source>
        <dbReference type="SAM" id="Phobius"/>
    </source>
</evidence>
<keyword evidence="1" id="KW-1133">Transmembrane helix</keyword>
<dbReference type="KEGG" id="aaq:AOC05_03585"/>
<keyword evidence="1" id="KW-0472">Membrane</keyword>
<sequence>MSMPALPVFPGPRYTVDDLALSSTLTPLLVGRLRDQKLITAGSGMSVGLAPVAAGTVLLASAPQPTTLYMATVVIGTVIGITTSLGFAHLAASAERRGMETAIAHSKALA</sequence>
<evidence type="ECO:0000313" key="2">
    <source>
        <dbReference type="EMBL" id="ALE91632.1"/>
    </source>
</evidence>
<keyword evidence="1" id="KW-0812">Transmembrane</keyword>
<dbReference type="SUPFAM" id="SSF103473">
    <property type="entry name" value="MFS general substrate transporter"/>
    <property type="match status" value="1"/>
</dbReference>
<feature type="transmembrane region" description="Helical" evidence="1">
    <location>
        <begin position="38"/>
        <end position="62"/>
    </location>
</feature>
<reference evidence="3" key="1">
    <citation type="submission" date="2015-09" db="EMBL/GenBank/DDBJ databases">
        <title>Complete genome of Arthrobacter alpinus strain R3.8.</title>
        <authorList>
            <person name="See-Too W.S."/>
            <person name="Chan K.G."/>
        </authorList>
    </citation>
    <scope>NUCLEOTIDE SEQUENCE [LARGE SCALE GENOMIC DNA]</scope>
    <source>
        <strain evidence="3">R3.8</strain>
    </source>
</reference>
<dbReference type="OrthoDB" id="9814303at2"/>
<proteinExistence type="predicted"/>
<evidence type="ECO:0000313" key="3">
    <source>
        <dbReference type="Proteomes" id="UP000062833"/>
    </source>
</evidence>
<dbReference type="Proteomes" id="UP000062833">
    <property type="component" value="Chromosome"/>
</dbReference>
<dbReference type="InterPro" id="IPR036259">
    <property type="entry name" value="MFS_trans_sf"/>
</dbReference>
<keyword evidence="3" id="KW-1185">Reference proteome</keyword>
<dbReference type="EMBL" id="CP012677">
    <property type="protein sequence ID" value="ALE91632.1"/>
    <property type="molecule type" value="Genomic_DNA"/>
</dbReference>
<dbReference type="RefSeq" id="WP_062005762.1">
    <property type="nucleotide sequence ID" value="NZ_CP012677.1"/>
</dbReference>
<protein>
    <submittedName>
        <fullName evidence="2">Uncharacterized protein</fullName>
    </submittedName>
</protein>
<gene>
    <name evidence="2" type="ORF">AOC05_03585</name>
</gene>